<keyword evidence="4" id="KW-1185">Reference proteome</keyword>
<dbReference type="InterPro" id="IPR052956">
    <property type="entry name" value="Mesenchyme-surface_protein"/>
</dbReference>
<reference evidence="3" key="2">
    <citation type="submission" date="2020-11" db="EMBL/GenBank/DDBJ databases">
        <authorList>
            <person name="McCartney M.A."/>
            <person name="Auch B."/>
            <person name="Kono T."/>
            <person name="Mallez S."/>
            <person name="Becker A."/>
            <person name="Gohl D.M."/>
            <person name="Silverstein K.A.T."/>
            <person name="Koren S."/>
            <person name="Bechman K.B."/>
            <person name="Herman A."/>
            <person name="Abrahante J.E."/>
            <person name="Garbe J."/>
        </authorList>
    </citation>
    <scope>NUCLEOTIDE SEQUENCE</scope>
    <source>
        <strain evidence="3">Duluth1</strain>
        <tissue evidence="3">Whole animal</tissue>
    </source>
</reference>
<comment type="caution">
    <text evidence="3">The sequence shown here is derived from an EMBL/GenBank/DDBJ whole genome shotgun (WGS) entry which is preliminary data.</text>
</comment>
<gene>
    <name evidence="3" type="ORF">DPMN_115200</name>
</gene>
<dbReference type="Gene3D" id="2.130.10.10">
    <property type="entry name" value="YVTN repeat-like/Quinoprotein amine dehydrogenase"/>
    <property type="match status" value="1"/>
</dbReference>
<dbReference type="AlphaFoldDB" id="A0A9D4QTJ0"/>
<reference evidence="3" key="1">
    <citation type="journal article" date="2019" name="bioRxiv">
        <title>The Genome of the Zebra Mussel, Dreissena polymorpha: A Resource for Invasive Species Research.</title>
        <authorList>
            <person name="McCartney M.A."/>
            <person name="Auch B."/>
            <person name="Kono T."/>
            <person name="Mallez S."/>
            <person name="Zhang Y."/>
            <person name="Obille A."/>
            <person name="Becker A."/>
            <person name="Abrahante J.E."/>
            <person name="Garbe J."/>
            <person name="Badalamenti J.P."/>
            <person name="Herman A."/>
            <person name="Mangelson H."/>
            <person name="Liachko I."/>
            <person name="Sullivan S."/>
            <person name="Sone E.D."/>
            <person name="Koren S."/>
            <person name="Silverstein K.A.T."/>
            <person name="Beckman K.B."/>
            <person name="Gohl D.M."/>
        </authorList>
    </citation>
    <scope>NUCLEOTIDE SEQUENCE</scope>
    <source>
        <strain evidence="3">Duluth1</strain>
        <tissue evidence="3">Whole animal</tissue>
    </source>
</reference>
<name>A0A9D4QTJ0_DREPO</name>
<dbReference type="OrthoDB" id="425936at2759"/>
<evidence type="ECO:0000256" key="1">
    <source>
        <dbReference type="SAM" id="SignalP"/>
    </source>
</evidence>
<dbReference type="SUPFAM" id="SSF50969">
    <property type="entry name" value="YVTN repeat-like/Quinoprotein amine dehydrogenase"/>
    <property type="match status" value="1"/>
</dbReference>
<dbReference type="Pfam" id="PF22494">
    <property type="entry name" value="choice_anch_I"/>
    <property type="match status" value="1"/>
</dbReference>
<dbReference type="PANTHER" id="PTHR46928:SF1">
    <property type="entry name" value="MESENCHYME-SPECIFIC CELL SURFACE GLYCOPROTEIN"/>
    <property type="match status" value="1"/>
</dbReference>
<evidence type="ECO:0000259" key="2">
    <source>
        <dbReference type="Pfam" id="PF22494"/>
    </source>
</evidence>
<evidence type="ECO:0000313" key="4">
    <source>
        <dbReference type="Proteomes" id="UP000828390"/>
    </source>
</evidence>
<dbReference type="PANTHER" id="PTHR46928">
    <property type="entry name" value="MESENCHYME-SPECIFIC CELL SURFACE GLYCOPROTEIN"/>
    <property type="match status" value="1"/>
</dbReference>
<dbReference type="InterPro" id="IPR015943">
    <property type="entry name" value="WD40/YVTN_repeat-like_dom_sf"/>
</dbReference>
<dbReference type="Proteomes" id="UP000828390">
    <property type="component" value="Unassembled WGS sequence"/>
</dbReference>
<keyword evidence="1" id="KW-0732">Signal</keyword>
<dbReference type="InterPro" id="IPR055188">
    <property type="entry name" value="Choice_anch_I"/>
</dbReference>
<proteinExistence type="predicted"/>
<feature type="signal peptide" evidence="1">
    <location>
        <begin position="1"/>
        <end position="18"/>
    </location>
</feature>
<feature type="chain" id="PRO_5038431030" description="Choice-of-anchor I domain-containing protein" evidence="1">
    <location>
        <begin position="19"/>
        <end position="571"/>
    </location>
</feature>
<feature type="domain" description="Choice-of-anchor I" evidence="2">
    <location>
        <begin position="50"/>
        <end position="563"/>
    </location>
</feature>
<accession>A0A9D4QTJ0</accession>
<protein>
    <recommendedName>
        <fullName evidence="2">Choice-of-anchor I domain-containing protein</fullName>
    </recommendedName>
</protein>
<dbReference type="SUPFAM" id="SSF63825">
    <property type="entry name" value="YWTD domain"/>
    <property type="match status" value="1"/>
</dbReference>
<sequence>MNTLLLVLGITYLHVTMGYTSLKPLSYVQLPTGLNSAGGEVFGGLDLKASEAAAFDHVNSILYVIGSTSHLMHAIDIINPAKPVRLFKHKFTIGEGVPLAIAICGGEIAVALSAQTDTNEGHVRFYRTYTRNSGANDVFLDGYVTVGSRPRDIKYTPDCNIVVVSNEGSAGKDEGGAYVDPEGSVTIIQGEKTGNPSVRLVDFLDFNIGQPNYNMQIRTPSLYIPKSVYSGDTTVAQDLEPEQVTITSDSRTAYVTLRENNAIARVNLRTSEIPSVTALPRKNWQYTGVDVSDRDGGVHRRIFPGLQSLRQPGALASFEIGNKKFLVTADAGGIKEYTAAKHGFAWSDSAIAKTIAAQIEVPGLKVNASNDEYLGRLFISTVDGKNAFTGLYSHLEMFGGRGFSIWDTSNMQAPVFDTEGTLEEYMESFYKPVFNTDYVKATATYTSPEMNRDFASEYQGAHVSSIDVADNNGTVLMVAGTWSTGTLFLYTVDTSSGQPIPQFQAIYRAGNTDEPWADLYTQKTVGDLYISDVGIITSDKSPVDRPLLYVTSSGAGAVSVYEIVDETPNIP</sequence>
<dbReference type="EMBL" id="JAIWYP010000004">
    <property type="protein sequence ID" value="KAH3841725.1"/>
    <property type="molecule type" value="Genomic_DNA"/>
</dbReference>
<organism evidence="3 4">
    <name type="scientific">Dreissena polymorpha</name>
    <name type="common">Zebra mussel</name>
    <name type="synonym">Mytilus polymorpha</name>
    <dbReference type="NCBI Taxonomy" id="45954"/>
    <lineage>
        <taxon>Eukaryota</taxon>
        <taxon>Metazoa</taxon>
        <taxon>Spiralia</taxon>
        <taxon>Lophotrochozoa</taxon>
        <taxon>Mollusca</taxon>
        <taxon>Bivalvia</taxon>
        <taxon>Autobranchia</taxon>
        <taxon>Heteroconchia</taxon>
        <taxon>Euheterodonta</taxon>
        <taxon>Imparidentia</taxon>
        <taxon>Neoheterodontei</taxon>
        <taxon>Myida</taxon>
        <taxon>Dreissenoidea</taxon>
        <taxon>Dreissenidae</taxon>
        <taxon>Dreissena</taxon>
    </lineage>
</organism>
<evidence type="ECO:0000313" key="3">
    <source>
        <dbReference type="EMBL" id="KAH3841725.1"/>
    </source>
</evidence>
<dbReference type="InterPro" id="IPR011044">
    <property type="entry name" value="Quino_amine_DH_bsu"/>
</dbReference>